<evidence type="ECO:0000313" key="1">
    <source>
        <dbReference type="EMBL" id="MYE38309.1"/>
    </source>
</evidence>
<evidence type="ECO:0000313" key="2">
    <source>
        <dbReference type="Proteomes" id="UP000449092"/>
    </source>
</evidence>
<dbReference type="AlphaFoldDB" id="A0A845DA27"/>
<reference evidence="1 2" key="1">
    <citation type="submission" date="2019-09" db="EMBL/GenBank/DDBJ databases">
        <title>Characterisation of the sponge microbiome using genome-centric metagenomics.</title>
        <authorList>
            <person name="Engelberts J.P."/>
            <person name="Robbins S.J."/>
            <person name="De Goeij J.M."/>
            <person name="Aranda M."/>
            <person name="Bell S.C."/>
            <person name="Webster N.S."/>
        </authorList>
    </citation>
    <scope>NUCLEOTIDE SEQUENCE [LARGE SCALE GENOMIC DNA]</scope>
    <source>
        <strain evidence="1">SB0662_bin_43</strain>
    </source>
</reference>
<accession>A0A845DA27</accession>
<sequence>MENTLLQHYVKEGVSNAQGDLFQYPKHSKEVKHQAYQNVITALSSIVYHRLDEGLDVHIEPLVLEDMIDKECKQ</sequence>
<name>A0A845DA27_9BACT</name>
<protein>
    <submittedName>
        <fullName evidence="1">Uncharacterized protein</fullName>
    </submittedName>
</protein>
<comment type="caution">
    <text evidence="1">The sequence shown here is derived from an EMBL/GenBank/DDBJ whole genome shotgun (WGS) entry which is preliminary data.</text>
</comment>
<dbReference type="Proteomes" id="UP000449092">
    <property type="component" value="Unassembled WGS sequence"/>
</dbReference>
<dbReference type="EMBL" id="VXOY01000019">
    <property type="protein sequence ID" value="MYE38309.1"/>
    <property type="molecule type" value="Genomic_DNA"/>
</dbReference>
<gene>
    <name evidence="1" type="ORF">F4X82_02205</name>
</gene>
<proteinExistence type="predicted"/>
<organism evidence="1 2">
    <name type="scientific">Candidatus Spechtbacteria bacterium SB0662_bin_43</name>
    <dbReference type="NCBI Taxonomy" id="2604897"/>
    <lineage>
        <taxon>Bacteria</taxon>
        <taxon>Candidatus Spechtiibacteriota</taxon>
    </lineage>
</organism>